<feature type="region of interest" description="Disordered" evidence="5">
    <location>
        <begin position="395"/>
        <end position="462"/>
    </location>
</feature>
<protein>
    <recommendedName>
        <fullName evidence="6">BHLH domain-containing protein</fullName>
    </recommendedName>
</protein>
<dbReference type="GO" id="GO:0005634">
    <property type="term" value="C:nucleus"/>
    <property type="evidence" value="ECO:0007669"/>
    <property type="project" value="UniProtKB-SubCell"/>
</dbReference>
<keyword evidence="8" id="KW-1185">Reference proteome</keyword>
<dbReference type="PANTHER" id="PTHR46807">
    <property type="entry name" value="TRANSCRIPTION FACTOR PIF3"/>
    <property type="match status" value="1"/>
</dbReference>
<evidence type="ECO:0000313" key="7">
    <source>
        <dbReference type="EMBL" id="KAL3538355.1"/>
    </source>
</evidence>
<comment type="caution">
    <text evidence="7">The sequence shown here is derived from an EMBL/GenBank/DDBJ whole genome shotgun (WGS) entry which is preliminary data.</text>
</comment>
<dbReference type="EMBL" id="JBJUIK010000001">
    <property type="protein sequence ID" value="KAL3538355.1"/>
    <property type="molecule type" value="Genomic_DNA"/>
</dbReference>
<dbReference type="Gene3D" id="4.10.280.10">
    <property type="entry name" value="Helix-loop-helix DNA-binding domain"/>
    <property type="match status" value="1"/>
</dbReference>
<feature type="compositionally biased region" description="Polar residues" evidence="5">
    <location>
        <begin position="50"/>
        <end position="68"/>
    </location>
</feature>
<accession>A0ABD3B4R2</accession>
<keyword evidence="4" id="KW-0539">Nucleus</keyword>
<proteinExistence type="predicted"/>
<dbReference type="SMART" id="SM00353">
    <property type="entry name" value="HLH"/>
    <property type="match status" value="1"/>
</dbReference>
<evidence type="ECO:0000256" key="5">
    <source>
        <dbReference type="SAM" id="MobiDB-lite"/>
    </source>
</evidence>
<sequence length="723" mass="77209">MPLSEFLRLARGKLQSAQQKTPFTSDLSPLPENDLVELVWENGQIIMQGQSSRAKKSPNWNDFPSQTPRFRDKYIGSATTPKVGKFGAVESILNDVPPSVPSGEMYLNQEDDMVPWLDYSVDDSFKQNFGSEILPEISSVTGNEPSSHTGLTSMGKGSCNEMLQHSHTVPVHNAVNLEVRNTSKISSRSGLLSPYSSQQCQISVPSAGSGIPNMVMNTTSNSQDAFFGDSVQDQASVGGFVSMKMQKQKEGLPANNGSSLLNFSHFSRPAALFRANFEKADGLAASCLSDIEKTGNEKFSVASSSAPIKYTQVKPSSNLQKEIGFENQPKVSTNVDSGLSTVKPPVESRSAEQAGALNRENSIKNDISSNSVIGASTTKEVPEGEKPAEPVVAASSVCSGNSGGGASSDQMHNLKRKQCDNDESESRSEDIEEESVGVKKAAHARGGSGSKRSRAAEVHNLSERRRRDRINEKMRALQELIPNCNKADKASMLDEAIEYLKTLQLQVQMMSMGAGLCIPPMMFPTGLQHMHAAHMTHFPPLGGGMGMGMNFGMGMLDMNSGCQRFPIFPVPPMQGAHFRSPISGSSAFQGMAGSSLQVFGHPGQGLPVSVPRVPLVPLVGQTPINSAVGLNAPRMEIHVEAPSTSPTFHSDVAVQNKNSQLIPNADTCTSINQTSGQLQAANKDFDQSAMTLKDDQAPNVCGAAAVNLTTTADVGSAKEVGSD</sequence>
<dbReference type="FunFam" id="4.10.280.10:FF:000004">
    <property type="entry name" value="Basic helix-loop-helix transcription factor"/>
    <property type="match status" value="1"/>
</dbReference>
<dbReference type="InterPro" id="IPR044273">
    <property type="entry name" value="PIF3-like"/>
</dbReference>
<dbReference type="GO" id="GO:0010017">
    <property type="term" value="P:red or far-red light signaling pathway"/>
    <property type="evidence" value="ECO:0007669"/>
    <property type="project" value="UniProtKB-ARBA"/>
</dbReference>
<dbReference type="Proteomes" id="UP001630127">
    <property type="component" value="Unassembled WGS sequence"/>
</dbReference>
<feature type="compositionally biased region" description="Basic and acidic residues" evidence="5">
    <location>
        <begin position="417"/>
        <end position="429"/>
    </location>
</feature>
<gene>
    <name evidence="7" type="ORF">ACH5RR_001721</name>
</gene>
<dbReference type="PROSITE" id="PS50888">
    <property type="entry name" value="BHLH"/>
    <property type="match status" value="1"/>
</dbReference>
<reference evidence="7 8" key="1">
    <citation type="submission" date="2024-11" db="EMBL/GenBank/DDBJ databases">
        <title>A near-complete genome assembly of Cinchona calisaya.</title>
        <authorList>
            <person name="Lian D.C."/>
            <person name="Zhao X.W."/>
            <person name="Wei L."/>
        </authorList>
    </citation>
    <scope>NUCLEOTIDE SEQUENCE [LARGE SCALE GENOMIC DNA]</scope>
    <source>
        <tissue evidence="7">Nenye</tissue>
    </source>
</reference>
<dbReference type="InterPro" id="IPR047265">
    <property type="entry name" value="PIF1-like_bHLH"/>
</dbReference>
<feature type="domain" description="BHLH" evidence="6">
    <location>
        <begin position="454"/>
        <end position="503"/>
    </location>
</feature>
<comment type="subcellular location">
    <subcellularLocation>
        <location evidence="1">Nucleus</location>
    </subcellularLocation>
</comment>
<evidence type="ECO:0000256" key="1">
    <source>
        <dbReference type="ARBA" id="ARBA00004123"/>
    </source>
</evidence>
<keyword evidence="3" id="KW-0804">Transcription</keyword>
<dbReference type="InterPro" id="IPR036638">
    <property type="entry name" value="HLH_DNA-bd_sf"/>
</dbReference>
<dbReference type="SUPFAM" id="SSF47459">
    <property type="entry name" value="HLH, helix-loop-helix DNA-binding domain"/>
    <property type="match status" value="1"/>
</dbReference>
<evidence type="ECO:0000259" key="6">
    <source>
        <dbReference type="PROSITE" id="PS50888"/>
    </source>
</evidence>
<evidence type="ECO:0000256" key="2">
    <source>
        <dbReference type="ARBA" id="ARBA00023015"/>
    </source>
</evidence>
<feature type="region of interest" description="Disordered" evidence="5">
    <location>
        <begin position="50"/>
        <end position="72"/>
    </location>
</feature>
<name>A0ABD3B4R2_9GENT</name>
<dbReference type="AlphaFoldDB" id="A0ABD3B4R2"/>
<evidence type="ECO:0000256" key="4">
    <source>
        <dbReference type="ARBA" id="ARBA00023242"/>
    </source>
</evidence>
<dbReference type="Pfam" id="PF00010">
    <property type="entry name" value="HLH"/>
    <property type="match status" value="1"/>
</dbReference>
<organism evidence="7 8">
    <name type="scientific">Cinchona calisaya</name>
    <dbReference type="NCBI Taxonomy" id="153742"/>
    <lineage>
        <taxon>Eukaryota</taxon>
        <taxon>Viridiplantae</taxon>
        <taxon>Streptophyta</taxon>
        <taxon>Embryophyta</taxon>
        <taxon>Tracheophyta</taxon>
        <taxon>Spermatophyta</taxon>
        <taxon>Magnoliopsida</taxon>
        <taxon>eudicotyledons</taxon>
        <taxon>Gunneridae</taxon>
        <taxon>Pentapetalae</taxon>
        <taxon>asterids</taxon>
        <taxon>lamiids</taxon>
        <taxon>Gentianales</taxon>
        <taxon>Rubiaceae</taxon>
        <taxon>Cinchonoideae</taxon>
        <taxon>Cinchoneae</taxon>
        <taxon>Cinchona</taxon>
    </lineage>
</organism>
<dbReference type="CDD" id="cd11445">
    <property type="entry name" value="bHLH_AtPIF_like"/>
    <property type="match status" value="1"/>
</dbReference>
<dbReference type="InterPro" id="IPR011598">
    <property type="entry name" value="bHLH_dom"/>
</dbReference>
<dbReference type="PANTHER" id="PTHR46807:SF1">
    <property type="entry name" value="TRANSCRIPTION FACTOR PIF3"/>
    <property type="match status" value="1"/>
</dbReference>
<feature type="compositionally biased region" description="Polar residues" evidence="5">
    <location>
        <begin position="329"/>
        <end position="340"/>
    </location>
</feature>
<feature type="region of interest" description="Disordered" evidence="5">
    <location>
        <begin position="325"/>
        <end position="363"/>
    </location>
</feature>
<keyword evidence="2" id="KW-0805">Transcription regulation</keyword>
<evidence type="ECO:0000256" key="3">
    <source>
        <dbReference type="ARBA" id="ARBA00023163"/>
    </source>
</evidence>
<evidence type="ECO:0000313" key="8">
    <source>
        <dbReference type="Proteomes" id="UP001630127"/>
    </source>
</evidence>